<dbReference type="RefSeq" id="WP_190350825.1">
    <property type="nucleotide sequence ID" value="NZ_JACJPY010000026.1"/>
</dbReference>
<gene>
    <name evidence="5" type="ORF">H6F44_10075</name>
</gene>
<keyword evidence="1" id="KW-0175">Coiled coil</keyword>
<feature type="domain" description="Bacterial repeat" evidence="4">
    <location>
        <begin position="13"/>
        <end position="77"/>
    </location>
</feature>
<feature type="coiled-coil region" evidence="1">
    <location>
        <begin position="124"/>
        <end position="176"/>
    </location>
</feature>
<dbReference type="Gene3D" id="2.60.120.380">
    <property type="match status" value="1"/>
</dbReference>
<evidence type="ECO:0000256" key="1">
    <source>
        <dbReference type="SAM" id="Coils"/>
    </source>
</evidence>
<keyword evidence="2" id="KW-0812">Transmembrane</keyword>
<dbReference type="Pfam" id="PF04151">
    <property type="entry name" value="PPC"/>
    <property type="match status" value="1"/>
</dbReference>
<evidence type="ECO:0000313" key="6">
    <source>
        <dbReference type="Proteomes" id="UP000631421"/>
    </source>
</evidence>
<dbReference type="Proteomes" id="UP000631421">
    <property type="component" value="Unassembled WGS sequence"/>
</dbReference>
<dbReference type="AlphaFoldDB" id="A0A926UTM1"/>
<organism evidence="5 6">
    <name type="scientific">Pseudanabaena cinerea FACHB-1277</name>
    <dbReference type="NCBI Taxonomy" id="2949581"/>
    <lineage>
        <taxon>Bacteria</taxon>
        <taxon>Bacillati</taxon>
        <taxon>Cyanobacteriota</taxon>
        <taxon>Cyanophyceae</taxon>
        <taxon>Pseudanabaenales</taxon>
        <taxon>Pseudanabaenaceae</taxon>
        <taxon>Pseudanabaena</taxon>
        <taxon>Pseudanabaena cinerea</taxon>
    </lineage>
</organism>
<accession>A0A926UTM1</accession>
<keyword evidence="2" id="KW-1133">Transmembrane helix</keyword>
<evidence type="ECO:0000259" key="4">
    <source>
        <dbReference type="Pfam" id="PF18998"/>
    </source>
</evidence>
<comment type="caution">
    <text evidence="5">The sequence shown here is derived from an EMBL/GenBank/DDBJ whole genome shotgun (WGS) entry which is preliminary data.</text>
</comment>
<evidence type="ECO:0000313" key="5">
    <source>
        <dbReference type="EMBL" id="MBD2150463.1"/>
    </source>
</evidence>
<keyword evidence="2" id="KW-0472">Membrane</keyword>
<protein>
    <submittedName>
        <fullName evidence="5">Pre-peptidase C-terminal domain-containing protein</fullName>
    </submittedName>
</protein>
<dbReference type="InterPro" id="IPR044060">
    <property type="entry name" value="Bacterial_rp_domain"/>
</dbReference>
<sequence length="299" mass="33170">MTGITPKYELKIIIDPPTSGKVDGAGKYAEGKEVHVNATAFEDWEFVKWSGDRSDPKPTFSIVLDRNLTITAHFKKVAKPIDRLTILSGVILLLSIFTTVCLYIIIDRINKTEQKTGSTIVSESKSLDQKIELLTKEQNKMKEKLDGSMSGLNQKIESLTKEQSSTKEKLRALTSAQISVNNKLDDITSDRENTNKIRNSLASSNVQYELWSDELTTTQTSKSYTVHIGAGKNVQAYLSGMTADGDLHILNPNNSLIASSGRATSRPDAVDFTTSSAGTYTFKVYNQPTKYKLEVYVRN</sequence>
<feature type="domain" description="Peptidase C-terminal archaeal/bacterial" evidence="3">
    <location>
        <begin position="221"/>
        <end position="285"/>
    </location>
</feature>
<proteinExistence type="predicted"/>
<reference evidence="5" key="2">
    <citation type="submission" date="2020-08" db="EMBL/GenBank/DDBJ databases">
        <authorList>
            <person name="Chen M."/>
            <person name="Teng W."/>
            <person name="Zhao L."/>
            <person name="Hu C."/>
            <person name="Zhou Y."/>
            <person name="Han B."/>
            <person name="Song L."/>
            <person name="Shu W."/>
        </authorList>
    </citation>
    <scope>NUCLEOTIDE SEQUENCE</scope>
    <source>
        <strain evidence="5">FACHB-1277</strain>
    </source>
</reference>
<name>A0A926UTM1_9CYAN</name>
<evidence type="ECO:0000256" key="2">
    <source>
        <dbReference type="SAM" id="Phobius"/>
    </source>
</evidence>
<feature type="transmembrane region" description="Helical" evidence="2">
    <location>
        <begin position="84"/>
        <end position="106"/>
    </location>
</feature>
<dbReference type="EMBL" id="JACJPY010000026">
    <property type="protein sequence ID" value="MBD2150463.1"/>
    <property type="molecule type" value="Genomic_DNA"/>
</dbReference>
<reference evidence="5" key="1">
    <citation type="journal article" date="2015" name="ISME J.">
        <title>Draft Genome Sequence of Streptomyces incarnatus NRRL8089, which Produces the Nucleoside Antibiotic Sinefungin.</title>
        <authorList>
            <person name="Oshima K."/>
            <person name="Hattori M."/>
            <person name="Shimizu H."/>
            <person name="Fukuda K."/>
            <person name="Nemoto M."/>
            <person name="Inagaki K."/>
            <person name="Tamura T."/>
        </authorList>
    </citation>
    <scope>NUCLEOTIDE SEQUENCE</scope>
    <source>
        <strain evidence="5">FACHB-1277</strain>
    </source>
</reference>
<evidence type="ECO:0000259" key="3">
    <source>
        <dbReference type="Pfam" id="PF04151"/>
    </source>
</evidence>
<dbReference type="InterPro" id="IPR007280">
    <property type="entry name" value="Peptidase_C_arc/bac"/>
</dbReference>
<dbReference type="Pfam" id="PF18998">
    <property type="entry name" value="Flg_new_2"/>
    <property type="match status" value="1"/>
</dbReference>
<keyword evidence="6" id="KW-1185">Reference proteome</keyword>